<dbReference type="SMART" id="SM00129">
    <property type="entry name" value="KISc"/>
    <property type="match status" value="1"/>
</dbReference>
<keyword evidence="3 5" id="KW-0067">ATP-binding</keyword>
<feature type="compositionally biased region" description="Basic and acidic residues" evidence="7">
    <location>
        <begin position="771"/>
        <end position="782"/>
    </location>
</feature>
<protein>
    <submittedName>
        <fullName evidence="9">(wild Malaysian banana) hypothetical protein</fullName>
    </submittedName>
</protein>
<evidence type="ECO:0000256" key="3">
    <source>
        <dbReference type="ARBA" id="ARBA00022840"/>
    </source>
</evidence>
<dbReference type="InterPro" id="IPR027640">
    <property type="entry name" value="Kinesin-like_fam"/>
</dbReference>
<evidence type="ECO:0000256" key="6">
    <source>
        <dbReference type="SAM" id="Coils"/>
    </source>
</evidence>
<feature type="region of interest" description="Disordered" evidence="7">
    <location>
        <begin position="828"/>
        <end position="860"/>
    </location>
</feature>
<proteinExistence type="inferred from homology"/>
<dbReference type="SUPFAM" id="SSF52540">
    <property type="entry name" value="P-loop containing nucleoside triphosphate hydrolases"/>
    <property type="match status" value="1"/>
</dbReference>
<keyword evidence="4 5" id="KW-0505">Motor protein</keyword>
<gene>
    <name evidence="9" type="ORF">GSMUA_142000.1</name>
</gene>
<reference evidence="9" key="1">
    <citation type="submission" date="2021-03" db="EMBL/GenBank/DDBJ databases">
        <authorList>
            <consortium name="Genoscope - CEA"/>
            <person name="William W."/>
        </authorList>
    </citation>
    <scope>NUCLEOTIDE SEQUENCE</scope>
    <source>
        <strain evidence="9">Doubled-haploid Pahang</strain>
    </source>
</reference>
<comment type="similarity">
    <text evidence="5">Belongs to the TRAFAC class myosin-kinesin ATPase superfamily. Kinesin family.</text>
</comment>
<evidence type="ECO:0000256" key="1">
    <source>
        <dbReference type="ARBA" id="ARBA00022701"/>
    </source>
</evidence>
<organism evidence="9">
    <name type="scientific">Musa acuminata subsp. malaccensis</name>
    <name type="common">Wild banana</name>
    <name type="synonym">Musa malaccensis</name>
    <dbReference type="NCBI Taxonomy" id="214687"/>
    <lineage>
        <taxon>Eukaryota</taxon>
        <taxon>Viridiplantae</taxon>
        <taxon>Streptophyta</taxon>
        <taxon>Embryophyta</taxon>
        <taxon>Tracheophyta</taxon>
        <taxon>Spermatophyta</taxon>
        <taxon>Magnoliopsida</taxon>
        <taxon>Liliopsida</taxon>
        <taxon>Zingiberales</taxon>
        <taxon>Musaceae</taxon>
        <taxon>Musa</taxon>
    </lineage>
</organism>
<feature type="compositionally biased region" description="Polar residues" evidence="7">
    <location>
        <begin position="846"/>
        <end position="860"/>
    </location>
</feature>
<dbReference type="GO" id="GO:0003777">
    <property type="term" value="F:microtubule motor activity"/>
    <property type="evidence" value="ECO:0007669"/>
    <property type="project" value="InterPro"/>
</dbReference>
<dbReference type="AlphaFoldDB" id="A0A8D7F640"/>
<dbReference type="Pfam" id="PF00225">
    <property type="entry name" value="Kinesin"/>
    <property type="match status" value="1"/>
</dbReference>
<dbReference type="GO" id="GO:0005524">
    <property type="term" value="F:ATP binding"/>
    <property type="evidence" value="ECO:0007669"/>
    <property type="project" value="UniProtKB-UniRule"/>
</dbReference>
<feature type="coiled-coil region" evidence="6">
    <location>
        <begin position="527"/>
        <end position="568"/>
    </location>
</feature>
<feature type="compositionally biased region" description="Polar residues" evidence="7">
    <location>
        <begin position="757"/>
        <end position="770"/>
    </location>
</feature>
<name>A0A8D7F640_MUSAM</name>
<evidence type="ECO:0000259" key="8">
    <source>
        <dbReference type="PROSITE" id="PS50067"/>
    </source>
</evidence>
<evidence type="ECO:0000256" key="7">
    <source>
        <dbReference type="SAM" id="MobiDB-lite"/>
    </source>
</evidence>
<feature type="region of interest" description="Disordered" evidence="7">
    <location>
        <begin position="418"/>
        <end position="466"/>
    </location>
</feature>
<keyword evidence="1" id="KW-0493">Microtubule</keyword>
<dbReference type="GO" id="GO:0005874">
    <property type="term" value="C:microtubule"/>
    <property type="evidence" value="ECO:0007669"/>
    <property type="project" value="UniProtKB-KW"/>
</dbReference>
<dbReference type="PANTHER" id="PTHR24115:SF1008">
    <property type="entry name" value="KINESIN-LIKE PROTEIN SUBITO"/>
    <property type="match status" value="1"/>
</dbReference>
<dbReference type="GO" id="GO:0007018">
    <property type="term" value="P:microtubule-based movement"/>
    <property type="evidence" value="ECO:0007669"/>
    <property type="project" value="InterPro"/>
</dbReference>
<feature type="region of interest" description="Disordered" evidence="7">
    <location>
        <begin position="1"/>
        <end position="23"/>
    </location>
</feature>
<sequence>MDSPSSPCPPTTVRRNPPRRAKQTTYAEALPLASLPQDTSCPADADNLKVFLRIRPNEVAPPRPGRIPPKAGTRALAKGAPPKMERRRTGACLSVNGPSSVTLSAPSLLDRGRAKNEVYDGFSFVFPPDSTQQEVYNMAVNPILMDFMGGKSGLLVALGPTGSGKTYTMFGCARNPGVVPLILKQLFDRPSQGDLHERRSYYLSMFEIHSERGKGERILDLSHDGVELSFQHSTVIGLKEVMVSNIAEAENALALGMLKRSTAATSANDQSRHVIFFRSQCIINIRKTEKSLSEHSVSLPSAVLTIADLAGAERERKTGNQGARLLESNFINNTSMVFGLCLRALLEHQRNPRKPIEKHFKNSLLTRYLRDYMEGKKCMTLILMVKPGEDDYADTSFLLRQASPYMKIKFTNLEDMSSLPNRKRSTTSPVKVDHHKRRKTNVSKTSLDDEGIHGSDGNVGIKASKKDASSKKLQEIGIPQSSSISSKIVEPATMETPMKGALYIELQKMTRQEEIMRNFSKALWNVLKQYKEKLMESEKNVLSLREILQKDEIQRLELKRELEELKSHCSCHKAPHVGELSSAQGEPLLDCCGTRLATPSYQVNSSNIDSAFHDRGSPKMIDQVPENSPGVTLVPEDYKGPADFGAERTLTKLNKSDIDYGGAISLNSLCMVDGINVSSSSVEKITHLKENEGLIDKIPENMPGRTIVQEDFNGLSDFGSKGTSTKLDKSGICNGSSSSLDSLRMVDDINISSSSSVQKVTNLKENGTSPDSDRSRVQHAKSNDKYHVRKVLKEKNGPLFKSSNAEKPKRKLLPASAMLLKELTGPDMEAANGDARGKIPAGGHGVSQSTSLFSLLRKQS</sequence>
<accession>A0A8D7F640</accession>
<dbReference type="PRINTS" id="PR00380">
    <property type="entry name" value="KINESINHEAVY"/>
</dbReference>
<keyword evidence="6" id="KW-0175">Coiled coil</keyword>
<dbReference type="GO" id="GO:0008017">
    <property type="term" value="F:microtubule binding"/>
    <property type="evidence" value="ECO:0007669"/>
    <property type="project" value="InterPro"/>
</dbReference>
<dbReference type="PANTHER" id="PTHR24115">
    <property type="entry name" value="KINESIN-RELATED"/>
    <property type="match status" value="1"/>
</dbReference>
<keyword evidence="2 5" id="KW-0547">Nucleotide-binding</keyword>
<dbReference type="InterPro" id="IPR036961">
    <property type="entry name" value="Kinesin_motor_dom_sf"/>
</dbReference>
<evidence type="ECO:0000313" key="9">
    <source>
        <dbReference type="EMBL" id="CAG1844405.1"/>
    </source>
</evidence>
<feature type="compositionally biased region" description="Pro residues" evidence="7">
    <location>
        <begin position="1"/>
        <end position="10"/>
    </location>
</feature>
<dbReference type="EMBL" id="HG996469">
    <property type="protein sequence ID" value="CAG1844405.1"/>
    <property type="molecule type" value="Genomic_DNA"/>
</dbReference>
<feature type="binding site" evidence="5">
    <location>
        <begin position="159"/>
        <end position="166"/>
    </location>
    <ligand>
        <name>ATP</name>
        <dbReference type="ChEBI" id="CHEBI:30616"/>
    </ligand>
</feature>
<evidence type="ECO:0000256" key="5">
    <source>
        <dbReference type="PROSITE-ProRule" id="PRU00283"/>
    </source>
</evidence>
<evidence type="ECO:0000256" key="2">
    <source>
        <dbReference type="ARBA" id="ARBA00022741"/>
    </source>
</evidence>
<feature type="region of interest" description="Disordered" evidence="7">
    <location>
        <begin position="757"/>
        <end position="782"/>
    </location>
</feature>
<dbReference type="InterPro" id="IPR001752">
    <property type="entry name" value="Kinesin_motor_dom"/>
</dbReference>
<dbReference type="Gene3D" id="3.40.850.10">
    <property type="entry name" value="Kinesin motor domain"/>
    <property type="match status" value="1"/>
</dbReference>
<feature type="region of interest" description="Disordered" evidence="7">
    <location>
        <begin position="59"/>
        <end position="88"/>
    </location>
</feature>
<dbReference type="PROSITE" id="PS50067">
    <property type="entry name" value="KINESIN_MOTOR_2"/>
    <property type="match status" value="1"/>
</dbReference>
<dbReference type="InterPro" id="IPR027417">
    <property type="entry name" value="P-loop_NTPase"/>
</dbReference>
<feature type="domain" description="Kinesin motor" evidence="8">
    <location>
        <begin position="47"/>
        <end position="408"/>
    </location>
</feature>
<evidence type="ECO:0000256" key="4">
    <source>
        <dbReference type="ARBA" id="ARBA00023175"/>
    </source>
</evidence>